<feature type="compositionally biased region" description="Basic and acidic residues" evidence="1">
    <location>
        <begin position="14"/>
        <end position="24"/>
    </location>
</feature>
<proteinExistence type="predicted"/>
<keyword evidence="3" id="KW-1185">Reference proteome</keyword>
<reference evidence="2" key="1">
    <citation type="submission" date="2014-12" db="EMBL/GenBank/DDBJ databases">
        <title>Genome Sequence of Valsa Canker Pathogens Uncovers a Specific Adaption of Colonization on Woody Bark.</title>
        <authorList>
            <person name="Yin Z."/>
            <person name="Liu H."/>
            <person name="Gao X."/>
            <person name="Li Z."/>
            <person name="Song N."/>
            <person name="Ke X."/>
            <person name="Dai Q."/>
            <person name="Wu Y."/>
            <person name="Sun Y."/>
            <person name="Xu J.-R."/>
            <person name="Kang Z.K."/>
            <person name="Wang L."/>
            <person name="Huang L."/>
        </authorList>
    </citation>
    <scope>NUCLEOTIDE SEQUENCE [LARGE SCALE GENOMIC DNA]</scope>
    <source>
        <strain evidence="2">03-8</strain>
    </source>
</reference>
<accession>A0A194WCG5</accession>
<feature type="compositionally biased region" description="Basic residues" evidence="1">
    <location>
        <begin position="356"/>
        <end position="366"/>
    </location>
</feature>
<evidence type="ECO:0000313" key="2">
    <source>
        <dbReference type="EMBL" id="KUI74042.1"/>
    </source>
</evidence>
<dbReference type="Proteomes" id="UP000078559">
    <property type="component" value="Chromosome 11"/>
</dbReference>
<feature type="compositionally biased region" description="Low complexity" evidence="1">
    <location>
        <begin position="110"/>
        <end position="134"/>
    </location>
</feature>
<gene>
    <name evidence="2" type="ORF">VM1G_09354</name>
</gene>
<feature type="region of interest" description="Disordered" evidence="1">
    <location>
        <begin position="1"/>
        <end position="77"/>
    </location>
</feature>
<name>A0A194WCG5_CYTMA</name>
<feature type="compositionally biased region" description="Polar residues" evidence="1">
    <location>
        <begin position="40"/>
        <end position="51"/>
    </location>
</feature>
<feature type="compositionally biased region" description="Basic and acidic residues" evidence="1">
    <location>
        <begin position="367"/>
        <end position="381"/>
    </location>
</feature>
<dbReference type="AlphaFoldDB" id="A0A194WCG5"/>
<dbReference type="OrthoDB" id="409136at2759"/>
<sequence length="381" mass="42373">MQGDNRHHSKGKGKGKEKALDESFGRPNLSVPHDAAAPRSGQSSSSYTQAGYPSWDLYPSNSEGYTYETPGDYNMTPSSAYGGGVSGAYDNTTPAAAVPRGSSSRDNYRGGASTASSSYGGAFDGSVTTTPGTSTGVTSSYYADSYASPDYAPSSSAPSTYASSVYAASTTSASTARSSVVPPMYEINSVNHQIAQQPRTQIRYRLPCEFRNLTSCPMEFEGDEEREWREHHETHLRGTFPAKLKCWFCDHFTFDAGHYSDDRSYNFEKRMEHIREHIIHDGFRASDMRPDGHLIKHLSDERIVSPQEYKDILVRVNPTKIPPIPGSRSSGDRSSGGRSSRQLEQVWEEPASSSRDRRHHKRHERHEKRENHESSKRHSKK</sequence>
<dbReference type="EMBL" id="CM003108">
    <property type="protein sequence ID" value="KUI74042.1"/>
    <property type="molecule type" value="Genomic_DNA"/>
</dbReference>
<feature type="region of interest" description="Disordered" evidence="1">
    <location>
        <begin position="316"/>
        <end position="381"/>
    </location>
</feature>
<feature type="compositionally biased region" description="Low complexity" evidence="1">
    <location>
        <begin position="326"/>
        <end position="340"/>
    </location>
</feature>
<feature type="region of interest" description="Disordered" evidence="1">
    <location>
        <begin position="96"/>
        <end position="134"/>
    </location>
</feature>
<organism evidence="2 3">
    <name type="scientific">Cytospora mali</name>
    <name type="common">Apple Valsa canker fungus</name>
    <name type="synonym">Valsa mali</name>
    <dbReference type="NCBI Taxonomy" id="578113"/>
    <lineage>
        <taxon>Eukaryota</taxon>
        <taxon>Fungi</taxon>
        <taxon>Dikarya</taxon>
        <taxon>Ascomycota</taxon>
        <taxon>Pezizomycotina</taxon>
        <taxon>Sordariomycetes</taxon>
        <taxon>Sordariomycetidae</taxon>
        <taxon>Diaporthales</taxon>
        <taxon>Cytosporaceae</taxon>
        <taxon>Cytospora</taxon>
    </lineage>
</organism>
<evidence type="ECO:0000256" key="1">
    <source>
        <dbReference type="SAM" id="MobiDB-lite"/>
    </source>
</evidence>
<protein>
    <submittedName>
        <fullName evidence="2">Uncharacterized protein</fullName>
    </submittedName>
</protein>
<evidence type="ECO:0000313" key="3">
    <source>
        <dbReference type="Proteomes" id="UP000078559"/>
    </source>
</evidence>